<feature type="transmembrane region" description="Helical" evidence="2">
    <location>
        <begin position="321"/>
        <end position="340"/>
    </location>
</feature>
<evidence type="ECO:0000256" key="1">
    <source>
        <dbReference type="SAM" id="MobiDB-lite"/>
    </source>
</evidence>
<keyword evidence="4" id="KW-1185">Reference proteome</keyword>
<feature type="transmembrane region" description="Helical" evidence="2">
    <location>
        <begin position="160"/>
        <end position="181"/>
    </location>
</feature>
<feature type="transmembrane region" description="Helical" evidence="2">
    <location>
        <begin position="241"/>
        <end position="265"/>
    </location>
</feature>
<keyword evidence="2" id="KW-0472">Membrane</keyword>
<name>A0A8S2AWU1_ARAAE</name>
<feature type="region of interest" description="Disordered" evidence="1">
    <location>
        <begin position="32"/>
        <end position="55"/>
    </location>
</feature>
<evidence type="ECO:0000313" key="3">
    <source>
        <dbReference type="EMBL" id="CAE6191085.1"/>
    </source>
</evidence>
<feature type="transmembrane region" description="Helical" evidence="2">
    <location>
        <begin position="286"/>
        <end position="315"/>
    </location>
</feature>
<evidence type="ECO:0000313" key="4">
    <source>
        <dbReference type="Proteomes" id="UP000682877"/>
    </source>
</evidence>
<protein>
    <submittedName>
        <fullName evidence="3">Uncharacterized protein</fullName>
    </submittedName>
</protein>
<gene>
    <name evidence="3" type="ORF">AARE701A_LOCUS19161</name>
</gene>
<sequence length="345" mass="37524">MARPPTTASLRPSPSFSKDLCACLRLRRPPASALSLIPPNPPDPPEPPDPPDPSLVQTSAGVVSWSLSVCSVPSLSPSSQISKFLDLSSFPLVASSGALSPSVGSSWVISFALRLSFTAVCRFYSGFDPAHVPTRFDSGFLSSVPTIYLICWLDNGIVSLIRWICVPVLVTLAFMNAMVVYKTSMVSLPWLWFDILCHVYSFMEFYVLSNAPFGGKRFIVGKKIFFGEARLTLSSLCDMGLWFSIVIEVPLFDGFVRRIVTFALLAEVRGLKASLEAKDGAEIGCLGLVASWVELVSSPLSLCLALSYCFCLSFFNCSTNVLVVSLICLALSSLLYPLLIEAKLF</sequence>
<feature type="compositionally biased region" description="Pro residues" evidence="1">
    <location>
        <begin position="38"/>
        <end position="53"/>
    </location>
</feature>
<proteinExistence type="predicted"/>
<dbReference type="EMBL" id="LR999457">
    <property type="protein sequence ID" value="CAE6191085.1"/>
    <property type="molecule type" value="Genomic_DNA"/>
</dbReference>
<keyword evidence="2" id="KW-1133">Transmembrane helix</keyword>
<feature type="transmembrane region" description="Helical" evidence="2">
    <location>
        <begin position="188"/>
        <end position="208"/>
    </location>
</feature>
<accession>A0A8S2AWU1</accession>
<organism evidence="3 4">
    <name type="scientific">Arabidopsis arenosa</name>
    <name type="common">Sand rock-cress</name>
    <name type="synonym">Cardaminopsis arenosa</name>
    <dbReference type="NCBI Taxonomy" id="38785"/>
    <lineage>
        <taxon>Eukaryota</taxon>
        <taxon>Viridiplantae</taxon>
        <taxon>Streptophyta</taxon>
        <taxon>Embryophyta</taxon>
        <taxon>Tracheophyta</taxon>
        <taxon>Spermatophyta</taxon>
        <taxon>Magnoliopsida</taxon>
        <taxon>eudicotyledons</taxon>
        <taxon>Gunneridae</taxon>
        <taxon>Pentapetalae</taxon>
        <taxon>rosids</taxon>
        <taxon>malvids</taxon>
        <taxon>Brassicales</taxon>
        <taxon>Brassicaceae</taxon>
        <taxon>Camelineae</taxon>
        <taxon>Arabidopsis</taxon>
    </lineage>
</organism>
<dbReference type="AlphaFoldDB" id="A0A8S2AWU1"/>
<keyword evidence="2" id="KW-0812">Transmembrane</keyword>
<evidence type="ECO:0000256" key="2">
    <source>
        <dbReference type="SAM" id="Phobius"/>
    </source>
</evidence>
<dbReference type="Proteomes" id="UP000682877">
    <property type="component" value="Chromosome 7"/>
</dbReference>
<reference evidence="3" key="1">
    <citation type="submission" date="2021-01" db="EMBL/GenBank/DDBJ databases">
        <authorList>
            <person name="Bezrukov I."/>
        </authorList>
    </citation>
    <scope>NUCLEOTIDE SEQUENCE</scope>
</reference>